<proteinExistence type="inferred from homology"/>
<keyword evidence="10" id="KW-0496">Mitochondrion</keyword>
<dbReference type="Proteomes" id="UP000078397">
    <property type="component" value="Unassembled WGS sequence"/>
</dbReference>
<dbReference type="GO" id="GO:0005759">
    <property type="term" value="C:mitochondrial matrix"/>
    <property type="evidence" value="ECO:0007669"/>
    <property type="project" value="TreeGrafter"/>
</dbReference>
<dbReference type="Pfam" id="PF10455">
    <property type="entry name" value="BAR_2"/>
    <property type="match status" value="1"/>
</dbReference>
<dbReference type="OrthoDB" id="5585968at2759"/>
<dbReference type="InterPro" id="IPR027267">
    <property type="entry name" value="AH/BAR_dom_sf"/>
</dbReference>
<evidence type="ECO:0000256" key="3">
    <source>
        <dbReference type="ARBA" id="ARBA00004925"/>
    </source>
</evidence>
<organism evidence="17 18">
    <name type="scientific">Pochonia chlamydosporia 170</name>
    <dbReference type="NCBI Taxonomy" id="1380566"/>
    <lineage>
        <taxon>Eukaryota</taxon>
        <taxon>Fungi</taxon>
        <taxon>Dikarya</taxon>
        <taxon>Ascomycota</taxon>
        <taxon>Pezizomycotina</taxon>
        <taxon>Sordariomycetes</taxon>
        <taxon>Hypocreomycetidae</taxon>
        <taxon>Hypocreales</taxon>
        <taxon>Clavicipitaceae</taxon>
        <taxon>Pochonia</taxon>
    </lineage>
</organism>
<dbReference type="RefSeq" id="XP_018147726.1">
    <property type="nucleotide sequence ID" value="XM_018283023.1"/>
</dbReference>
<dbReference type="AlphaFoldDB" id="A0A179G1T0"/>
<feature type="domain" description="N-acetyltransferase" evidence="16">
    <location>
        <begin position="462"/>
        <end position="630"/>
    </location>
</feature>
<evidence type="ECO:0000256" key="6">
    <source>
        <dbReference type="ARBA" id="ARBA00018802"/>
    </source>
</evidence>
<dbReference type="KEGG" id="pchm:VFPPC_03530"/>
<dbReference type="Pfam" id="PF04768">
    <property type="entry name" value="NAT"/>
    <property type="match status" value="1"/>
</dbReference>
<evidence type="ECO:0000256" key="4">
    <source>
        <dbReference type="ARBA" id="ARBA00008694"/>
    </source>
</evidence>
<comment type="pathway">
    <text evidence="3">Amino-acid biosynthesis; L-arginine biosynthesis; N(2)-acetyl-L-ornithine from L-glutamate: step 1/4.</text>
</comment>
<keyword evidence="8" id="KW-0808">Transferase</keyword>
<comment type="caution">
    <text evidence="17">The sequence shown here is derived from an EMBL/GenBank/DDBJ whole genome shotgun (WGS) entry which is preliminary data.</text>
</comment>
<evidence type="ECO:0000256" key="12">
    <source>
        <dbReference type="ARBA" id="ARBA00030346"/>
    </source>
</evidence>
<name>A0A179G1T0_METCM</name>
<sequence>MKTHSLIQTLGWHHHAGRYKRPCPVGVESNRMYLRRERDSPRWLSTPSASRAKKQALDRDVIVSVLEASATRRDAKGYLQKYASKNPNSLEPVMNSVKDQQAKETEVDNAEPINAAIVKLQLPQELSPETLYGIAKTLSQLRTLGLLALVVVDCGDEADRQIFDNEALRLCEAVDSFGSPGAKLADHVFLKGGSDGHASVTSKFCDDMRVDDQYLLRRALQHGMVTVIPSLARQDEISSRTPADSNKATIALAKFLAGLQLDSENSDMIEGTTPPRPTRIASVERIIILDPVGGTPMARHPEVSHRFINLEQEYDDLIGSLKANECKIHFGDVQRHIANLSLAREALSILPPTSSALITTPFAAANARPSTVSHLAVRAIGSPPFGLDGMVTTRRQKNPLLHNLLTDRPAFSPSLPLQRIHDEERGCLQSAASGSATLVKKGMPVTVYPDPKIHRWRPPKPGCSRFRLTDNSIDLPRLIYLIEDSFNRKLDARHYLARVNDNLAGIIIAGEYEGCAILTWERPADVDEQTAHDTGRLVPYLDKFAVLKNRQGSSGVADIVFNSMVQDCFPEGVCWRSRKNNPVNKWYFERSTGTCKLPDSNWTMFWTTLGLGSRHSTLQDYESLKNIPSACRTSPHILISAFKMDFKSFGKNLSDFGAQITPFASRTFQFTKEQFGQAEDKTQLPPDYIDLEKKVDALKQAHQKMLAVTSQYSNEAYDYPPNIKETFQDLGRTVSEKVSLLSSATTTAEAQAALVAPPSAKPQPKTFSHAVARASLASSQLLHQNHTGAGEDQLATALEKYAITMERVGEARLSQDSQIQSSFLAGWNTTLNTNLNFATRARKNVERSRLSLDAVKAHAKGTTFKLGGHGAGRPEQHDEQELSPEAQEEIEKAEDEFVTQTEEAVGVMKNVLDSPEPLRNLSELIAAQIEYHKKAYEVLSELAPVVDGLQTEQEASYRKSREEAS</sequence>
<comment type="catalytic activity">
    <reaction evidence="14">
        <text>L-glutamate + acetyl-CoA = N-acetyl-L-glutamate + CoA + H(+)</text>
        <dbReference type="Rhea" id="RHEA:24292"/>
        <dbReference type="ChEBI" id="CHEBI:15378"/>
        <dbReference type="ChEBI" id="CHEBI:29985"/>
        <dbReference type="ChEBI" id="CHEBI:44337"/>
        <dbReference type="ChEBI" id="CHEBI:57287"/>
        <dbReference type="ChEBI" id="CHEBI:57288"/>
        <dbReference type="EC" id="2.3.1.1"/>
    </reaction>
</comment>
<feature type="region of interest" description="Disordered" evidence="15">
    <location>
        <begin position="863"/>
        <end position="883"/>
    </location>
</feature>
<dbReference type="GO" id="GO:0004042">
    <property type="term" value="F:L-glutamate N-acetyltransferase activity"/>
    <property type="evidence" value="ECO:0007669"/>
    <property type="project" value="TreeGrafter"/>
</dbReference>
<comment type="function">
    <text evidence="1">N-acetylglutamate synthase involved in arginine biosynthesis.</text>
</comment>
<evidence type="ECO:0000256" key="11">
    <source>
        <dbReference type="ARBA" id="ARBA00023315"/>
    </source>
</evidence>
<evidence type="ECO:0000313" key="18">
    <source>
        <dbReference type="Proteomes" id="UP000078397"/>
    </source>
</evidence>
<dbReference type="PANTHER" id="PTHR23342:SF4">
    <property type="entry name" value="AMINO-ACID ACETYLTRANSFERASE, MITOCHONDRIAL"/>
    <property type="match status" value="1"/>
</dbReference>
<evidence type="ECO:0000259" key="16">
    <source>
        <dbReference type="PROSITE" id="PS51731"/>
    </source>
</evidence>
<evidence type="ECO:0000256" key="15">
    <source>
        <dbReference type="SAM" id="MobiDB-lite"/>
    </source>
</evidence>
<evidence type="ECO:0000256" key="10">
    <source>
        <dbReference type="ARBA" id="ARBA00023128"/>
    </source>
</evidence>
<keyword evidence="18" id="KW-1185">Reference proteome</keyword>
<dbReference type="EC" id="2.3.1.1" evidence="5"/>
<dbReference type="FunFam" id="3.40.630.30:FF:000049">
    <property type="entry name" value="Amino-acid acetyltransferase, mitochondrial"/>
    <property type="match status" value="1"/>
</dbReference>
<evidence type="ECO:0000256" key="5">
    <source>
        <dbReference type="ARBA" id="ARBA00012697"/>
    </source>
</evidence>
<dbReference type="PANTHER" id="PTHR23342">
    <property type="entry name" value="N-ACETYLGLUTAMATE SYNTHASE"/>
    <property type="match status" value="1"/>
</dbReference>
<keyword evidence="11" id="KW-0012">Acyltransferase</keyword>
<dbReference type="GO" id="GO:0006592">
    <property type="term" value="P:ornithine biosynthetic process"/>
    <property type="evidence" value="ECO:0007669"/>
    <property type="project" value="TreeGrafter"/>
</dbReference>
<dbReference type="Gene3D" id="3.40.1160.10">
    <property type="entry name" value="Acetylglutamate kinase-like"/>
    <property type="match status" value="1"/>
</dbReference>
<dbReference type="SUPFAM" id="SSF103657">
    <property type="entry name" value="BAR/IMD domain-like"/>
    <property type="match status" value="1"/>
</dbReference>
<dbReference type="SMART" id="SM00721">
    <property type="entry name" value="BAR"/>
    <property type="match status" value="1"/>
</dbReference>
<evidence type="ECO:0000256" key="14">
    <source>
        <dbReference type="ARBA" id="ARBA00048372"/>
    </source>
</evidence>
<dbReference type="CDD" id="cd07600">
    <property type="entry name" value="BAR_Gvp36"/>
    <property type="match status" value="1"/>
</dbReference>
<dbReference type="STRING" id="1380566.A0A179G1T0"/>
<comment type="subcellular location">
    <subcellularLocation>
        <location evidence="2">Mitochondrion</location>
    </subcellularLocation>
</comment>
<reference evidence="17 18" key="1">
    <citation type="journal article" date="2016" name="PLoS Pathog.">
        <title>Biosynthesis of antibiotic leucinostatins in bio-control fungus Purpureocillium lilacinum and their inhibition on phytophthora revealed by genome mining.</title>
        <authorList>
            <person name="Wang G."/>
            <person name="Liu Z."/>
            <person name="Lin R."/>
            <person name="Li E."/>
            <person name="Mao Z."/>
            <person name="Ling J."/>
            <person name="Yang Y."/>
            <person name="Yin W.B."/>
            <person name="Xie B."/>
        </authorList>
    </citation>
    <scope>NUCLEOTIDE SEQUENCE [LARGE SCALE GENOMIC DNA]</scope>
    <source>
        <strain evidence="17">170</strain>
    </source>
</reference>
<evidence type="ECO:0000313" key="17">
    <source>
        <dbReference type="EMBL" id="OAQ71189.1"/>
    </source>
</evidence>
<accession>A0A179G1T0</accession>
<evidence type="ECO:0000256" key="9">
    <source>
        <dbReference type="ARBA" id="ARBA00022946"/>
    </source>
</evidence>
<evidence type="ECO:0000256" key="2">
    <source>
        <dbReference type="ARBA" id="ARBA00004173"/>
    </source>
</evidence>
<dbReference type="InterPro" id="IPR004148">
    <property type="entry name" value="BAR_dom"/>
</dbReference>
<dbReference type="InterPro" id="IPR006855">
    <property type="entry name" value="Vertebrate-like_GNAT_dom"/>
</dbReference>
<protein>
    <recommendedName>
        <fullName evidence="6">Amino-acid acetyltransferase, mitochondrial</fullName>
        <ecNumber evidence="5">2.3.1.1</ecNumber>
    </recommendedName>
    <alternativeName>
        <fullName evidence="12">Glutamate N-acetyltransferase</fullName>
    </alternativeName>
    <alternativeName>
        <fullName evidence="13">N-acetylglutamate synthase</fullName>
    </alternativeName>
</protein>
<dbReference type="UniPathway" id="UPA00068"/>
<dbReference type="InterPro" id="IPR036393">
    <property type="entry name" value="AceGlu_kinase-like_sf"/>
</dbReference>
<dbReference type="GO" id="GO:0006526">
    <property type="term" value="P:L-arginine biosynthetic process"/>
    <property type="evidence" value="ECO:0007669"/>
    <property type="project" value="UniProtKB-UniPathway"/>
</dbReference>
<dbReference type="InterPro" id="IPR018859">
    <property type="entry name" value="BAR_dom-cont"/>
</dbReference>
<gene>
    <name evidence="17" type="ORF">VFPPC_03530</name>
</gene>
<comment type="similarity">
    <text evidence="4">Belongs to the acetyltransferase family.</text>
</comment>
<evidence type="ECO:0000256" key="7">
    <source>
        <dbReference type="ARBA" id="ARBA00022605"/>
    </source>
</evidence>
<dbReference type="EMBL" id="LSBJ02000002">
    <property type="protein sequence ID" value="OAQ71189.1"/>
    <property type="molecule type" value="Genomic_DNA"/>
</dbReference>
<keyword evidence="9" id="KW-0809">Transit peptide</keyword>
<dbReference type="Gene3D" id="3.40.630.30">
    <property type="match status" value="1"/>
</dbReference>
<evidence type="ECO:0000256" key="13">
    <source>
        <dbReference type="ARBA" id="ARBA00033251"/>
    </source>
</evidence>
<dbReference type="Gene3D" id="1.20.1270.60">
    <property type="entry name" value="Arfaptin homology (AH) domain/BAR domain"/>
    <property type="match status" value="1"/>
</dbReference>
<evidence type="ECO:0000256" key="1">
    <source>
        <dbReference type="ARBA" id="ARBA00002294"/>
    </source>
</evidence>
<evidence type="ECO:0000256" key="8">
    <source>
        <dbReference type="ARBA" id="ARBA00022679"/>
    </source>
</evidence>
<dbReference type="PROSITE" id="PS51731">
    <property type="entry name" value="GNAT_NAGS"/>
    <property type="match status" value="1"/>
</dbReference>
<dbReference type="GeneID" id="28847017"/>
<keyword evidence="7" id="KW-0028">Amino-acid biosynthesis</keyword>